<dbReference type="Proteomes" id="UP000775213">
    <property type="component" value="Unassembled WGS sequence"/>
</dbReference>
<protein>
    <submittedName>
        <fullName evidence="1">Uncharacterized protein</fullName>
    </submittedName>
</protein>
<gene>
    <name evidence="1" type="ORF">IEQ34_003975</name>
</gene>
<reference evidence="1 2" key="1">
    <citation type="journal article" date="2021" name="Hortic Res">
        <title>Chromosome-scale assembly of the Dendrobium chrysotoxum genome enhances the understanding of orchid evolution.</title>
        <authorList>
            <person name="Zhang Y."/>
            <person name="Zhang G.Q."/>
            <person name="Zhang D."/>
            <person name="Liu X.D."/>
            <person name="Xu X.Y."/>
            <person name="Sun W.H."/>
            <person name="Yu X."/>
            <person name="Zhu X."/>
            <person name="Wang Z.W."/>
            <person name="Zhao X."/>
            <person name="Zhong W.Y."/>
            <person name="Chen H."/>
            <person name="Yin W.L."/>
            <person name="Huang T."/>
            <person name="Niu S.C."/>
            <person name="Liu Z.J."/>
        </authorList>
    </citation>
    <scope>NUCLEOTIDE SEQUENCE [LARGE SCALE GENOMIC DNA]</scope>
    <source>
        <strain evidence="1">Lindl</strain>
    </source>
</reference>
<evidence type="ECO:0000313" key="2">
    <source>
        <dbReference type="Proteomes" id="UP000775213"/>
    </source>
</evidence>
<accession>A0AAV7HCW6</accession>
<dbReference type="EMBL" id="JAGFBR010000005">
    <property type="protein sequence ID" value="KAH0466737.1"/>
    <property type="molecule type" value="Genomic_DNA"/>
</dbReference>
<comment type="caution">
    <text evidence="1">The sequence shown here is derived from an EMBL/GenBank/DDBJ whole genome shotgun (WGS) entry which is preliminary data.</text>
</comment>
<evidence type="ECO:0000313" key="1">
    <source>
        <dbReference type="EMBL" id="KAH0466737.1"/>
    </source>
</evidence>
<proteinExistence type="predicted"/>
<sequence length="100" mass="11762">MLNVWQRKKRHAIDWSRNIFVNFYCNVEWLPYQSSDVPQSIFSVYRLLVIAGVSSPKFYEDASKVILADRPSNLKRNYHYRNAFAFACNSNIEGYVIMSC</sequence>
<organism evidence="1 2">
    <name type="scientific">Dendrobium chrysotoxum</name>
    <name type="common">Orchid</name>
    <dbReference type="NCBI Taxonomy" id="161865"/>
    <lineage>
        <taxon>Eukaryota</taxon>
        <taxon>Viridiplantae</taxon>
        <taxon>Streptophyta</taxon>
        <taxon>Embryophyta</taxon>
        <taxon>Tracheophyta</taxon>
        <taxon>Spermatophyta</taxon>
        <taxon>Magnoliopsida</taxon>
        <taxon>Liliopsida</taxon>
        <taxon>Asparagales</taxon>
        <taxon>Orchidaceae</taxon>
        <taxon>Epidendroideae</taxon>
        <taxon>Malaxideae</taxon>
        <taxon>Dendrobiinae</taxon>
        <taxon>Dendrobium</taxon>
    </lineage>
</organism>
<dbReference type="AlphaFoldDB" id="A0AAV7HCW6"/>
<keyword evidence="2" id="KW-1185">Reference proteome</keyword>
<name>A0AAV7HCW6_DENCH</name>